<keyword evidence="3" id="KW-0862">Zinc</keyword>
<dbReference type="PANTHER" id="PTHR23164:SF30">
    <property type="entry name" value="EARLY ENDOSOME ANTIGEN 1"/>
    <property type="match status" value="1"/>
</dbReference>
<proteinExistence type="predicted"/>
<accession>A0A2S4VM28</accession>
<organism evidence="7 8">
    <name type="scientific">Puccinia striiformis</name>
    <dbReference type="NCBI Taxonomy" id="27350"/>
    <lineage>
        <taxon>Eukaryota</taxon>
        <taxon>Fungi</taxon>
        <taxon>Dikarya</taxon>
        <taxon>Basidiomycota</taxon>
        <taxon>Pucciniomycotina</taxon>
        <taxon>Pucciniomycetes</taxon>
        <taxon>Pucciniales</taxon>
        <taxon>Pucciniaceae</taxon>
        <taxon>Puccinia</taxon>
    </lineage>
</organism>
<keyword evidence="1" id="KW-0479">Metal-binding</keyword>
<protein>
    <recommendedName>
        <fullName evidence="6">FYVE-type domain-containing protein</fullName>
    </recommendedName>
</protein>
<evidence type="ECO:0000256" key="2">
    <source>
        <dbReference type="ARBA" id="ARBA00022771"/>
    </source>
</evidence>
<gene>
    <name evidence="7" type="ORF">PSTT_06004</name>
</gene>
<evidence type="ECO:0000259" key="6">
    <source>
        <dbReference type="PROSITE" id="PS50178"/>
    </source>
</evidence>
<reference evidence="7" key="1">
    <citation type="submission" date="2017-12" db="EMBL/GenBank/DDBJ databases">
        <title>Gene loss provides genomic basis for host adaptation in cereal stripe rust fungi.</title>
        <authorList>
            <person name="Xia C."/>
        </authorList>
    </citation>
    <scope>NUCLEOTIDE SEQUENCE [LARGE SCALE GENOMIC DNA]</scope>
    <source>
        <strain evidence="7">93-210</strain>
    </source>
</reference>
<evidence type="ECO:0000256" key="4">
    <source>
        <dbReference type="PROSITE-ProRule" id="PRU00091"/>
    </source>
</evidence>
<dbReference type="Pfam" id="PF01363">
    <property type="entry name" value="FYVE"/>
    <property type="match status" value="1"/>
</dbReference>
<dbReference type="PANTHER" id="PTHR23164">
    <property type="entry name" value="EARLY ENDOSOME ANTIGEN 1"/>
    <property type="match status" value="1"/>
</dbReference>
<dbReference type="InterPro" id="IPR000306">
    <property type="entry name" value="Znf_FYVE"/>
</dbReference>
<dbReference type="CDD" id="cd15737">
    <property type="entry name" value="FYVE2_Vac1p_like"/>
    <property type="match status" value="1"/>
</dbReference>
<keyword evidence="2 4" id="KW-0863">Zinc-finger</keyword>
<evidence type="ECO:0000256" key="1">
    <source>
        <dbReference type="ARBA" id="ARBA00022723"/>
    </source>
</evidence>
<feature type="domain" description="FYVE-type" evidence="6">
    <location>
        <begin position="137"/>
        <end position="167"/>
    </location>
</feature>
<dbReference type="InterPro" id="IPR017455">
    <property type="entry name" value="Znf_FYVE-rel"/>
</dbReference>
<dbReference type="GO" id="GO:0008270">
    <property type="term" value="F:zinc ion binding"/>
    <property type="evidence" value="ECO:0007669"/>
    <property type="project" value="UniProtKB-KW"/>
</dbReference>
<dbReference type="EMBL" id="PKSL01000045">
    <property type="protein sequence ID" value="POW10614.1"/>
    <property type="molecule type" value="Genomic_DNA"/>
</dbReference>
<dbReference type="InterPro" id="IPR011011">
    <property type="entry name" value="Znf_FYVE_PHD"/>
</dbReference>
<keyword evidence="8" id="KW-1185">Reference proteome</keyword>
<comment type="caution">
    <text evidence="7">The sequence shown here is derived from an EMBL/GenBank/DDBJ whole genome shotgun (WGS) entry which is preliminary data.</text>
</comment>
<feature type="compositionally biased region" description="Low complexity" evidence="5">
    <location>
        <begin position="405"/>
        <end position="432"/>
    </location>
</feature>
<dbReference type="InterPro" id="IPR013083">
    <property type="entry name" value="Znf_RING/FYVE/PHD"/>
</dbReference>
<dbReference type="SUPFAM" id="SSF57903">
    <property type="entry name" value="FYVE/PHD zinc finger"/>
    <property type="match status" value="1"/>
</dbReference>
<dbReference type="VEuPathDB" id="FungiDB:PSTT_06004"/>
<evidence type="ECO:0000256" key="5">
    <source>
        <dbReference type="SAM" id="MobiDB-lite"/>
    </source>
</evidence>
<dbReference type="SMART" id="SM00064">
    <property type="entry name" value="FYVE"/>
    <property type="match status" value="1"/>
</dbReference>
<evidence type="ECO:0000313" key="7">
    <source>
        <dbReference type="EMBL" id="POW10614.1"/>
    </source>
</evidence>
<feature type="region of interest" description="Disordered" evidence="5">
    <location>
        <begin position="402"/>
        <end position="437"/>
    </location>
</feature>
<dbReference type="PROSITE" id="PS50178">
    <property type="entry name" value="ZF_FYVE"/>
    <property type="match status" value="1"/>
</dbReference>
<dbReference type="AlphaFoldDB" id="A0A2S4VM28"/>
<evidence type="ECO:0000313" key="8">
    <source>
        <dbReference type="Proteomes" id="UP000239156"/>
    </source>
</evidence>
<sequence>MYSVNFRATTLQTIHIFIIINIDNNTKRQIIEPPSRSNTSTPTSLRPFRSGFQAKGVYRDRTDLLISFRNSKQESKRLEESRLQKRLEKLINLHFPKHSTTTVPTTEDSGISGKLLGFGQKNRIRSVEQSIVRWQDDSEVIECKFCATLFGLRVRKHHCRLCGTVVCFSPPSSSSSTTTTPATRNGRCSTMIRFEWESGITPPSSTEKSAVKGRVVQLEEHEMGIVDDSHSVLDLIQQPATTTSKPRTGVRVCTACLAVILRRQAMTYPPSIPEYCNLYQELQNIQLQIQAAIPEFQELLSFDKYVLIIRSYQLAKINTLMVLLVWFYQGIRSSLQSNLNPSKPKPETKFQSIPKQGKGGGKGREEKSSEIRLVTAITTRAGLFLRDHMSLIRTLGLLEIDHSSPKPSSSKPSTSKPSPSKPSPSSSISTTTRHPIQNLSFSEDINTEGGDTNLLVQLNVLLEQENRIEGFRDLAISNRQLDDVASLTDSLLDFSFTLSHCHNKDGSDFT</sequence>
<name>A0A2S4VM28_9BASI</name>
<evidence type="ECO:0000256" key="3">
    <source>
        <dbReference type="ARBA" id="ARBA00022833"/>
    </source>
</evidence>
<dbReference type="Proteomes" id="UP000239156">
    <property type="component" value="Unassembled WGS sequence"/>
</dbReference>
<dbReference type="Gene3D" id="3.30.40.10">
    <property type="entry name" value="Zinc/RING finger domain, C3HC4 (zinc finger)"/>
    <property type="match status" value="1"/>
</dbReference>
<feature type="region of interest" description="Disordered" evidence="5">
    <location>
        <begin position="338"/>
        <end position="368"/>
    </location>
</feature>